<feature type="transmembrane region" description="Helical" evidence="1">
    <location>
        <begin position="93"/>
        <end position="112"/>
    </location>
</feature>
<gene>
    <name evidence="2" type="ORF">RI845_10875</name>
</gene>
<keyword evidence="1" id="KW-0812">Transmembrane</keyword>
<organism evidence="2 3">
    <name type="scientific">Thalassotalea nanhaiensis</name>
    <dbReference type="NCBI Taxonomy" id="3065648"/>
    <lineage>
        <taxon>Bacteria</taxon>
        <taxon>Pseudomonadati</taxon>
        <taxon>Pseudomonadota</taxon>
        <taxon>Gammaproteobacteria</taxon>
        <taxon>Alteromonadales</taxon>
        <taxon>Colwelliaceae</taxon>
        <taxon>Thalassotalea</taxon>
    </lineage>
</organism>
<protein>
    <submittedName>
        <fullName evidence="2">DUF2919 family protein</fullName>
    </submittedName>
</protein>
<reference evidence="3" key="1">
    <citation type="submission" date="2023-09" db="EMBL/GenBank/DDBJ databases">
        <authorList>
            <person name="Zhang C."/>
        </authorList>
    </citation>
    <scope>NUCLEOTIDE SEQUENCE [LARGE SCALE GENOMIC DNA]</scope>
    <source>
        <strain evidence="3">SQ345</strain>
    </source>
</reference>
<evidence type="ECO:0000256" key="1">
    <source>
        <dbReference type="SAM" id="Phobius"/>
    </source>
</evidence>
<feature type="transmembrane region" description="Helical" evidence="1">
    <location>
        <begin position="61"/>
        <end position="81"/>
    </location>
</feature>
<name>A0ABY9TE87_9GAMM</name>
<proteinExistence type="predicted"/>
<accession>A0ABY9TE87</accession>
<keyword evidence="3" id="KW-1185">Reference proteome</keyword>
<sequence>MHPLAKYSINDFDKHNCLKLSFIFYFILVFLLRGYVVGILSLSNLRDKLSLIQWVYSDSSLFYLSLATGIPGLLLLIVVFSRKPNASNWVEKLWCNFLVLSTIAVCIDLSFYWGQRVLFGMGKLDWLIAQTVVGIGLLILAKKSKRVKINLAEFPQEIDDTPRRTRPDQAK</sequence>
<dbReference type="RefSeq" id="WP_348386195.1">
    <property type="nucleotide sequence ID" value="NZ_CP134146.1"/>
</dbReference>
<keyword evidence="1" id="KW-1133">Transmembrane helix</keyword>
<keyword evidence="1" id="KW-0472">Membrane</keyword>
<feature type="transmembrane region" description="Helical" evidence="1">
    <location>
        <begin position="20"/>
        <end position="41"/>
    </location>
</feature>
<dbReference type="Proteomes" id="UP001248581">
    <property type="component" value="Chromosome"/>
</dbReference>
<dbReference type="EMBL" id="CP134146">
    <property type="protein sequence ID" value="WNC67031.1"/>
    <property type="molecule type" value="Genomic_DNA"/>
</dbReference>
<dbReference type="InterPro" id="IPR021318">
    <property type="entry name" value="DUF2919"/>
</dbReference>
<evidence type="ECO:0000313" key="3">
    <source>
        <dbReference type="Proteomes" id="UP001248581"/>
    </source>
</evidence>
<feature type="transmembrane region" description="Helical" evidence="1">
    <location>
        <begin position="124"/>
        <end position="141"/>
    </location>
</feature>
<evidence type="ECO:0000313" key="2">
    <source>
        <dbReference type="EMBL" id="WNC67031.1"/>
    </source>
</evidence>
<dbReference type="Pfam" id="PF11143">
    <property type="entry name" value="DUF2919"/>
    <property type="match status" value="1"/>
</dbReference>